<evidence type="ECO:0000256" key="1">
    <source>
        <dbReference type="ARBA" id="ARBA00008779"/>
    </source>
</evidence>
<comment type="similarity">
    <text evidence="1">Belongs to the sulfatase family.</text>
</comment>
<protein>
    <recommendedName>
        <fullName evidence="2">Sulfatase N-terminal domain-containing protein</fullName>
    </recommendedName>
</protein>
<dbReference type="InterPro" id="IPR000917">
    <property type="entry name" value="Sulfatase_N"/>
</dbReference>
<dbReference type="AlphaFoldDB" id="A0A383EV17"/>
<name>A0A383EV17_9ZZZZ</name>
<dbReference type="PANTHER" id="PTHR42693:SF33">
    <property type="entry name" value="ARYLSULFATASE"/>
    <property type="match status" value="1"/>
</dbReference>
<feature type="domain" description="Sulfatase N-terminal" evidence="2">
    <location>
        <begin position="52"/>
        <end position="145"/>
    </location>
</feature>
<dbReference type="Pfam" id="PF00884">
    <property type="entry name" value="Sulfatase"/>
    <property type="match status" value="1"/>
</dbReference>
<feature type="non-terminal residue" evidence="3">
    <location>
        <position position="229"/>
    </location>
</feature>
<organism evidence="3">
    <name type="scientific">marine metagenome</name>
    <dbReference type="NCBI Taxonomy" id="408172"/>
    <lineage>
        <taxon>unclassified sequences</taxon>
        <taxon>metagenomes</taxon>
        <taxon>ecological metagenomes</taxon>
    </lineage>
</organism>
<dbReference type="SUPFAM" id="SSF53649">
    <property type="entry name" value="Alkaline phosphatase-like"/>
    <property type="match status" value="1"/>
</dbReference>
<dbReference type="InterPro" id="IPR017850">
    <property type="entry name" value="Alkaline_phosphatase_core_sf"/>
</dbReference>
<evidence type="ECO:0000259" key="2">
    <source>
        <dbReference type="Pfam" id="PF00884"/>
    </source>
</evidence>
<gene>
    <name evidence="3" type="ORF">METZ01_LOCUS513004</name>
</gene>
<dbReference type="Gene3D" id="3.40.720.10">
    <property type="entry name" value="Alkaline Phosphatase, subunit A"/>
    <property type="match status" value="1"/>
</dbReference>
<feature type="non-terminal residue" evidence="3">
    <location>
        <position position="1"/>
    </location>
</feature>
<accession>A0A383EV17</accession>
<evidence type="ECO:0000313" key="3">
    <source>
        <dbReference type="EMBL" id="SVE60150.1"/>
    </source>
</evidence>
<dbReference type="InterPro" id="IPR050738">
    <property type="entry name" value="Sulfatase"/>
</dbReference>
<proteinExistence type="inferred from homology"/>
<reference evidence="3" key="1">
    <citation type="submission" date="2018-05" db="EMBL/GenBank/DDBJ databases">
        <authorList>
            <person name="Lanie J.A."/>
            <person name="Ng W.-L."/>
            <person name="Kazmierczak K.M."/>
            <person name="Andrzejewski T.M."/>
            <person name="Davidsen T.M."/>
            <person name="Wayne K.J."/>
            <person name="Tettelin H."/>
            <person name="Glass J.I."/>
            <person name="Rusch D."/>
            <person name="Podicherti R."/>
            <person name="Tsui H.-C.T."/>
            <person name="Winkler M.E."/>
        </authorList>
    </citation>
    <scope>NUCLEOTIDE SEQUENCE</scope>
</reference>
<dbReference type="GO" id="GO:0004065">
    <property type="term" value="F:arylsulfatase activity"/>
    <property type="evidence" value="ECO:0007669"/>
    <property type="project" value="TreeGrafter"/>
</dbReference>
<dbReference type="EMBL" id="UINC01228723">
    <property type="protein sequence ID" value="SVE60150.1"/>
    <property type="molecule type" value="Genomic_DNA"/>
</dbReference>
<dbReference type="PANTHER" id="PTHR42693">
    <property type="entry name" value="ARYLSULFATASE FAMILY MEMBER"/>
    <property type="match status" value="1"/>
</dbReference>
<sequence length="229" mass="26526">ERKEPWFLFVHCFDVHDGAKTSRVWNFLYKLKFLLRLRTLRNKYPSHRDFWRDLSLMYVDEQVGKFLRRLEERALLKNTFIVITSDHGIGWDMARGTTNIHELGFRTHYEHVQVPLVISPASKTPVDIGIYDSMSISATILDELGLKQHPSFLGKSLYEDGKAIGIVENVGRGNCDWMRRDLFYTVTSQTHKLMMMITGTDVRPARLFDLAADPGERVNIINAPEARDI</sequence>